<gene>
    <name evidence="1" type="ORF">SKA53_13218</name>
</gene>
<dbReference type="eggNOG" id="ENOG502ZAVY">
    <property type="taxonomic scope" value="Bacteria"/>
</dbReference>
<reference evidence="1 2" key="1">
    <citation type="submission" date="2006-01" db="EMBL/GenBank/DDBJ databases">
        <authorList>
            <person name="Hagstrom A."/>
            <person name="Ferriera S."/>
            <person name="Johnson J."/>
            <person name="Kravitz S."/>
            <person name="Halpern A."/>
            <person name="Remington K."/>
            <person name="Beeson K."/>
            <person name="Tran B."/>
            <person name="Rogers Y.-H."/>
            <person name="Friedman R."/>
            <person name="Venter J.C."/>
        </authorList>
    </citation>
    <scope>NUCLEOTIDE SEQUENCE [LARGE SCALE GENOMIC DNA]</scope>
    <source>
        <strain evidence="1 2">SKA53</strain>
    </source>
</reference>
<dbReference type="HOGENOM" id="CLU_050844_0_0_5"/>
<name>A3V368_9RHOB</name>
<dbReference type="Proteomes" id="UP000004507">
    <property type="component" value="Unassembled WGS sequence"/>
</dbReference>
<dbReference type="EMBL" id="AAMS01000002">
    <property type="protein sequence ID" value="EAQ07799.1"/>
    <property type="molecule type" value="Genomic_DNA"/>
</dbReference>
<comment type="caution">
    <text evidence="1">The sequence shown here is derived from an EMBL/GenBank/DDBJ whole genome shotgun (WGS) entry which is preliminary data.</text>
</comment>
<sequence>MCFLQQDLRHNAGADSPAAFADRETQAFFHRDRRDQFNFELQVVAGHHHLGAFWQNNSPGHIRRAEVELWAVVRKERCVTTALFLGQNIGFGFKLGVRLDRTGLAQNLPTLNTFTVNTAQQRTDVVASLAAVQQFAEHFHTGTDGLLGVADTDDFNLVAHVHHTAFHTTGHNRATARDREHVFDRHQERQVDRACRCRDVFVDSRDQRTDRAFTDFRLGAVHRMQRRAGDDGDIIAGIVVFGQKLADFHLDQFQQFGVIHLVDLVHVHDHVWNADLTAQQDVLAGLRHRAVSSVHNKDRAVHLGGTGDHVLHIVGVAGAIDVRIMARFGFVFHVRGRNRDPAGLFFGRAVDLVVGLEIAEILGDRRRQRRLAVVNVTDRADVHVRFGAFELCLCHSSGP</sequence>
<dbReference type="AlphaFoldDB" id="A3V368"/>
<dbReference type="AntiFam" id="ANF00072">
    <property type="entry name" value="Shadow ORF (opposite TypA)"/>
</dbReference>
<protein>
    <submittedName>
        <fullName evidence="1">ISxac3 transposase</fullName>
    </submittedName>
</protein>
<dbReference type="AntiFam" id="ANF00225">
    <property type="entry name" value="Shadow ORF (opposite tuf)"/>
</dbReference>
<evidence type="ECO:0000313" key="1">
    <source>
        <dbReference type="EMBL" id="EAQ07799.1"/>
    </source>
</evidence>
<accession>A3V368</accession>
<keyword evidence="2" id="KW-1185">Reference proteome</keyword>
<evidence type="ECO:0000313" key="2">
    <source>
        <dbReference type="Proteomes" id="UP000004507"/>
    </source>
</evidence>
<organism evidence="1 2">
    <name type="scientific">Yoonia vestfoldensis SKA53</name>
    <dbReference type="NCBI Taxonomy" id="314232"/>
    <lineage>
        <taxon>Bacteria</taxon>
        <taxon>Pseudomonadati</taxon>
        <taxon>Pseudomonadota</taxon>
        <taxon>Alphaproteobacteria</taxon>
        <taxon>Rhodobacterales</taxon>
        <taxon>Paracoccaceae</taxon>
        <taxon>Yoonia</taxon>
    </lineage>
</organism>
<proteinExistence type="predicted"/>